<dbReference type="EMBL" id="CAJNOC010000558">
    <property type="protein sequence ID" value="CAF0776590.1"/>
    <property type="molecule type" value="Genomic_DNA"/>
</dbReference>
<dbReference type="PANTHER" id="PTHR11616:SF309">
    <property type="entry name" value="TRANSPORTER"/>
    <property type="match status" value="1"/>
</dbReference>
<keyword evidence="4 8" id="KW-1133">Transmembrane helix</keyword>
<evidence type="ECO:0000256" key="8">
    <source>
        <dbReference type="SAM" id="Phobius"/>
    </source>
</evidence>
<dbReference type="SUPFAM" id="SSF161070">
    <property type="entry name" value="SNF-like"/>
    <property type="match status" value="1"/>
</dbReference>
<feature type="binding site" evidence="6">
    <location>
        <position position="23"/>
    </location>
    <ligand>
        <name>Na(+)</name>
        <dbReference type="ChEBI" id="CHEBI:29101"/>
        <label>1</label>
    </ligand>
</feature>
<evidence type="ECO:0000313" key="10">
    <source>
        <dbReference type="Proteomes" id="UP000663879"/>
    </source>
</evidence>
<dbReference type="InterPro" id="IPR000175">
    <property type="entry name" value="Na/ntran_symport"/>
</dbReference>
<keyword evidence="5 8" id="KW-0472">Membrane</keyword>
<dbReference type="GO" id="GO:0005886">
    <property type="term" value="C:plasma membrane"/>
    <property type="evidence" value="ECO:0007669"/>
    <property type="project" value="TreeGrafter"/>
</dbReference>
<dbReference type="PANTHER" id="PTHR11616">
    <property type="entry name" value="SODIUM/CHLORIDE DEPENDENT TRANSPORTER"/>
    <property type="match status" value="1"/>
</dbReference>
<name>A0A813R6B9_9BILA</name>
<keyword evidence="2 7" id="KW-0813">Transport</keyword>
<dbReference type="InterPro" id="IPR037272">
    <property type="entry name" value="SNS_sf"/>
</dbReference>
<dbReference type="GO" id="GO:0035725">
    <property type="term" value="P:sodium ion transmembrane transport"/>
    <property type="evidence" value="ECO:0007669"/>
    <property type="project" value="TreeGrafter"/>
</dbReference>
<proteinExistence type="inferred from homology"/>
<organism evidence="9 10">
    <name type="scientific">Brachionus calyciflorus</name>
    <dbReference type="NCBI Taxonomy" id="104777"/>
    <lineage>
        <taxon>Eukaryota</taxon>
        <taxon>Metazoa</taxon>
        <taxon>Spiralia</taxon>
        <taxon>Gnathifera</taxon>
        <taxon>Rotifera</taxon>
        <taxon>Eurotatoria</taxon>
        <taxon>Monogononta</taxon>
        <taxon>Pseudotrocha</taxon>
        <taxon>Ploima</taxon>
        <taxon>Brachionidae</taxon>
        <taxon>Brachionus</taxon>
    </lineage>
</organism>
<dbReference type="AlphaFoldDB" id="A0A813R6B9"/>
<evidence type="ECO:0000256" key="2">
    <source>
        <dbReference type="ARBA" id="ARBA00022448"/>
    </source>
</evidence>
<dbReference type="GO" id="GO:0046872">
    <property type="term" value="F:metal ion binding"/>
    <property type="evidence" value="ECO:0007669"/>
    <property type="project" value="UniProtKB-KW"/>
</dbReference>
<evidence type="ECO:0000256" key="3">
    <source>
        <dbReference type="ARBA" id="ARBA00022692"/>
    </source>
</evidence>
<comment type="similarity">
    <text evidence="7">Belongs to the sodium:neurotransmitter symporter (SNF) (TC 2.A.22) family.</text>
</comment>
<dbReference type="PROSITE" id="PS50267">
    <property type="entry name" value="NA_NEUROTRAN_SYMP_3"/>
    <property type="match status" value="1"/>
</dbReference>
<keyword evidence="6" id="KW-0915">Sodium</keyword>
<evidence type="ECO:0000256" key="4">
    <source>
        <dbReference type="ARBA" id="ARBA00022989"/>
    </source>
</evidence>
<dbReference type="PROSITE" id="PS00610">
    <property type="entry name" value="NA_NEUROTRAN_SYMP_1"/>
    <property type="match status" value="1"/>
</dbReference>
<dbReference type="GO" id="GO:0015293">
    <property type="term" value="F:symporter activity"/>
    <property type="evidence" value="ECO:0007669"/>
    <property type="project" value="UniProtKB-KW"/>
</dbReference>
<comment type="subcellular location">
    <subcellularLocation>
        <location evidence="1">Membrane</location>
        <topology evidence="1">Multi-pass membrane protein</topology>
    </subcellularLocation>
</comment>
<gene>
    <name evidence="9" type="ORF">OXX778_LOCUS5233</name>
</gene>
<evidence type="ECO:0000256" key="5">
    <source>
        <dbReference type="ARBA" id="ARBA00023136"/>
    </source>
</evidence>
<dbReference type="Proteomes" id="UP000663879">
    <property type="component" value="Unassembled WGS sequence"/>
</dbReference>
<feature type="binding site" evidence="6">
    <location>
        <position position="27"/>
    </location>
    <ligand>
        <name>Na(+)</name>
        <dbReference type="ChEBI" id="CHEBI:29101"/>
        <label>1</label>
    </ligand>
</feature>
<dbReference type="Pfam" id="PF00209">
    <property type="entry name" value="SNF"/>
    <property type="match status" value="1"/>
</dbReference>
<keyword evidence="6" id="KW-0479">Metal-binding</keyword>
<sequence length="90" mass="9834">MTHNRGTWNNKADFVLALISYGVGLGNVWRFPYLAYSSGGGAFLIPFLISSVIVGIPYALLEVSLGQWMKEGGIGAWNLTPLFKVNDQTI</sequence>
<keyword evidence="7" id="KW-0769">Symport</keyword>
<evidence type="ECO:0000313" key="9">
    <source>
        <dbReference type="EMBL" id="CAF0776590.1"/>
    </source>
</evidence>
<keyword evidence="10" id="KW-1185">Reference proteome</keyword>
<keyword evidence="3 7" id="KW-0812">Transmembrane</keyword>
<dbReference type="PRINTS" id="PR00176">
    <property type="entry name" value="NANEUSMPORT"/>
</dbReference>
<evidence type="ECO:0000256" key="7">
    <source>
        <dbReference type="RuleBase" id="RU003732"/>
    </source>
</evidence>
<accession>A0A813R6B9</accession>
<comment type="caution">
    <text evidence="9">The sequence shown here is derived from an EMBL/GenBank/DDBJ whole genome shotgun (WGS) entry which is preliminary data.</text>
</comment>
<evidence type="ECO:0000256" key="6">
    <source>
        <dbReference type="PIRSR" id="PIRSR600175-1"/>
    </source>
</evidence>
<dbReference type="GO" id="GO:0006865">
    <property type="term" value="P:amino acid transport"/>
    <property type="evidence" value="ECO:0007669"/>
    <property type="project" value="TreeGrafter"/>
</dbReference>
<feature type="transmembrane region" description="Helical" evidence="8">
    <location>
        <begin position="12"/>
        <end position="29"/>
    </location>
</feature>
<evidence type="ECO:0000256" key="1">
    <source>
        <dbReference type="ARBA" id="ARBA00004141"/>
    </source>
</evidence>
<protein>
    <recommendedName>
        <fullName evidence="7">Transporter</fullName>
    </recommendedName>
</protein>
<dbReference type="OrthoDB" id="6581954at2759"/>
<reference evidence="9" key="1">
    <citation type="submission" date="2021-02" db="EMBL/GenBank/DDBJ databases">
        <authorList>
            <person name="Nowell W R."/>
        </authorList>
    </citation>
    <scope>NUCLEOTIDE SEQUENCE</scope>
    <source>
        <strain evidence="9">Ploen Becks lab</strain>
    </source>
</reference>
<feature type="transmembrane region" description="Helical" evidence="8">
    <location>
        <begin position="41"/>
        <end position="61"/>
    </location>
</feature>